<feature type="non-terminal residue" evidence="17">
    <location>
        <position position="1"/>
    </location>
</feature>
<evidence type="ECO:0000256" key="13">
    <source>
        <dbReference type="ARBA" id="ARBA00023273"/>
    </source>
</evidence>
<dbReference type="GO" id="GO:0051959">
    <property type="term" value="F:dynein light intermediate chain binding"/>
    <property type="evidence" value="ECO:0007669"/>
    <property type="project" value="InterPro"/>
</dbReference>
<evidence type="ECO:0000313" key="17">
    <source>
        <dbReference type="EMBL" id="KAF5401672.1"/>
    </source>
</evidence>
<dbReference type="GO" id="GO:0007018">
    <property type="term" value="P:microtubule-based movement"/>
    <property type="evidence" value="ECO:0007669"/>
    <property type="project" value="InterPro"/>
</dbReference>
<keyword evidence="4" id="KW-0493">Microtubule</keyword>
<dbReference type="Gene3D" id="1.20.58.1120">
    <property type="match status" value="1"/>
</dbReference>
<dbReference type="FunFam" id="3.20.180.20:FF:000001">
    <property type="entry name" value="Dynein axonemal heavy chain 5"/>
    <property type="match status" value="1"/>
</dbReference>
<accession>A0A8J4SPY2</accession>
<dbReference type="FunFam" id="1.10.287.2620:FF:000002">
    <property type="entry name" value="Dynein heavy chain 2, axonemal"/>
    <property type="match status" value="1"/>
</dbReference>
<proteinExistence type="inferred from homology"/>
<dbReference type="Gene3D" id="1.10.8.710">
    <property type="match status" value="1"/>
</dbReference>
<dbReference type="InterPro" id="IPR043157">
    <property type="entry name" value="Dynein_AAA1S"/>
</dbReference>
<dbReference type="InterPro" id="IPR042228">
    <property type="entry name" value="Dynein_linker_3"/>
</dbReference>
<evidence type="ECO:0000259" key="14">
    <source>
        <dbReference type="Pfam" id="PF08385"/>
    </source>
</evidence>
<dbReference type="GO" id="GO:0005524">
    <property type="term" value="F:ATP binding"/>
    <property type="evidence" value="ECO:0007669"/>
    <property type="project" value="UniProtKB-KW"/>
</dbReference>
<dbReference type="OrthoDB" id="10251809at2759"/>
<feature type="domain" description="Dynein heavy chain tail" evidence="14">
    <location>
        <begin position="13"/>
        <end position="195"/>
    </location>
</feature>
<gene>
    <name evidence="17" type="ORF">PHET_04274</name>
</gene>
<evidence type="ECO:0000256" key="11">
    <source>
        <dbReference type="ARBA" id="ARBA00023175"/>
    </source>
</evidence>
<keyword evidence="3" id="KW-0963">Cytoplasm</keyword>
<keyword evidence="9" id="KW-0175">Coiled coil</keyword>
<dbReference type="GO" id="GO:0045505">
    <property type="term" value="F:dynein intermediate chain binding"/>
    <property type="evidence" value="ECO:0007669"/>
    <property type="project" value="InterPro"/>
</dbReference>
<dbReference type="PANTHER" id="PTHR22878:SF63">
    <property type="entry name" value="DYNEIN AXONEMAL HEAVY CHAIN 10"/>
    <property type="match status" value="1"/>
</dbReference>
<keyword evidence="12" id="KW-0206">Cytoskeleton</keyword>
<evidence type="ECO:0000259" key="15">
    <source>
        <dbReference type="Pfam" id="PF08393"/>
    </source>
</evidence>
<evidence type="ECO:0000256" key="5">
    <source>
        <dbReference type="ARBA" id="ARBA00022737"/>
    </source>
</evidence>
<protein>
    <submittedName>
        <fullName evidence="17">Uncharacterized protein</fullName>
    </submittedName>
</protein>
<evidence type="ECO:0000256" key="2">
    <source>
        <dbReference type="ARBA" id="ARBA00008887"/>
    </source>
</evidence>
<dbReference type="Gene3D" id="3.20.180.20">
    <property type="entry name" value="Dynein heavy chain, N-terminal domain 2"/>
    <property type="match status" value="1"/>
</dbReference>
<dbReference type="InterPro" id="IPR013594">
    <property type="entry name" value="Dynein_heavy_tail"/>
</dbReference>
<dbReference type="Gene3D" id="1.10.287.2620">
    <property type="match status" value="1"/>
</dbReference>
<reference evidence="17" key="1">
    <citation type="submission" date="2019-05" db="EMBL/GenBank/DDBJ databases">
        <title>Annotation for the trematode Paragonimus heterotremus.</title>
        <authorList>
            <person name="Choi Y.-J."/>
        </authorList>
    </citation>
    <scope>NUCLEOTIDE SEQUENCE</scope>
    <source>
        <strain evidence="17">LC</strain>
    </source>
</reference>
<dbReference type="Pfam" id="PF08385">
    <property type="entry name" value="DHC_N1"/>
    <property type="match status" value="1"/>
</dbReference>
<keyword evidence="6" id="KW-0547">Nucleotide-binding</keyword>
<dbReference type="EMBL" id="LUCH01002316">
    <property type="protein sequence ID" value="KAF5401672.1"/>
    <property type="molecule type" value="Genomic_DNA"/>
</dbReference>
<dbReference type="InterPro" id="IPR027417">
    <property type="entry name" value="P-loop_NTPase"/>
</dbReference>
<evidence type="ECO:0000256" key="4">
    <source>
        <dbReference type="ARBA" id="ARBA00022701"/>
    </source>
</evidence>
<evidence type="ECO:0000256" key="6">
    <source>
        <dbReference type="ARBA" id="ARBA00022741"/>
    </source>
</evidence>
<evidence type="ECO:0000256" key="10">
    <source>
        <dbReference type="ARBA" id="ARBA00023069"/>
    </source>
</evidence>
<comment type="subcellular location">
    <subcellularLocation>
        <location evidence="1">Cytoplasm</location>
        <location evidence="1">Cytoskeleton</location>
        <location evidence="1">Cilium axoneme</location>
    </subcellularLocation>
</comment>
<dbReference type="InterPro" id="IPR042222">
    <property type="entry name" value="Dynein_2_N"/>
</dbReference>
<feature type="domain" description="Dynein heavy chain hydrolytic ATP-binding dynein motor region" evidence="16">
    <location>
        <begin position="1189"/>
        <end position="1516"/>
    </location>
</feature>
<dbReference type="FunFam" id="3.40.50.300:FF:000063">
    <property type="entry name" value="dynein heavy chain 6, axonemal"/>
    <property type="match status" value="1"/>
</dbReference>
<dbReference type="Pfam" id="PF08393">
    <property type="entry name" value="DHC_N2"/>
    <property type="match status" value="1"/>
</dbReference>
<dbReference type="GO" id="GO:0005874">
    <property type="term" value="C:microtubule"/>
    <property type="evidence" value="ECO:0007669"/>
    <property type="project" value="UniProtKB-KW"/>
</dbReference>
<dbReference type="FunFam" id="1.20.58.1120:FF:000008">
    <property type="entry name" value="Dynein heavy chain 10, axonemal"/>
    <property type="match status" value="1"/>
</dbReference>
<evidence type="ECO:0000256" key="8">
    <source>
        <dbReference type="ARBA" id="ARBA00023017"/>
    </source>
</evidence>
<dbReference type="GO" id="GO:0030286">
    <property type="term" value="C:dynein complex"/>
    <property type="evidence" value="ECO:0007669"/>
    <property type="project" value="UniProtKB-KW"/>
</dbReference>
<comment type="caution">
    <text evidence="17">The sequence shown here is derived from an EMBL/GenBank/DDBJ whole genome shotgun (WGS) entry which is preliminary data.</text>
</comment>
<evidence type="ECO:0000256" key="7">
    <source>
        <dbReference type="ARBA" id="ARBA00022840"/>
    </source>
</evidence>
<keyword evidence="18" id="KW-1185">Reference proteome</keyword>
<dbReference type="GO" id="GO:0005930">
    <property type="term" value="C:axoneme"/>
    <property type="evidence" value="ECO:0007669"/>
    <property type="project" value="UniProtKB-SubCell"/>
</dbReference>
<dbReference type="InterPro" id="IPR013602">
    <property type="entry name" value="Dynein_heavy_linker"/>
</dbReference>
<dbReference type="Pfam" id="PF12774">
    <property type="entry name" value="AAA_6"/>
    <property type="match status" value="1"/>
</dbReference>
<keyword evidence="11" id="KW-0505">Motor protein</keyword>
<feature type="domain" description="Dynein heavy chain linker" evidence="15">
    <location>
        <begin position="688"/>
        <end position="916"/>
    </location>
</feature>
<dbReference type="Proteomes" id="UP000748531">
    <property type="component" value="Unassembled WGS sequence"/>
</dbReference>
<name>A0A8J4SPY2_9TREM</name>
<dbReference type="InterPro" id="IPR026983">
    <property type="entry name" value="DHC"/>
</dbReference>
<sequence>LSLSFNQDLPCPFLSKNEKAWLKVKNEFEDNASMIDAKAKNFINDYFAHIRGPTSAFDLLEKFKSVKARAAITCLLKDKYRDVLRSYGNELVKVDLKFKESKDAPAVAHYIPPTAGSISWARLILSTVKASILRFLHSQPDILDEDEGKAVKARYVALAEELRKYEKFRHRNWETEVNAIVSLRLSQPILYKHSTQISYDQVSLTETGLKSLVNTIDRGVFYLNWDSLVVDEYLEFCDREYMDYAEAKRENDMEELANQISTMATSCLGKLEEALYDTNTCRRAEMYPIYQRFEVMILFKLLEVVLRNMWSFVNALGGREPIFYIDVLLVNSDVVLYPVSADLYKWMTQTLRGCVESCRYFLRWKHGTCEPCPSVRSDGDELITFNYVQELERCPELREPDVAFNQRVQHLNRNVLEFLKRLARYSILWHQDKQNVVEKWLHSRTQTTRDFELRIIYLRTRWQSLDRLLGSKRIIYVGAIALRLASFFMNVTTNLRDWIRIYMRYLYESAENLFNQVQKMIVIKRKVLRKRPTSLTEMKELLSVMAEIRGGACEEVDDLLLKISERLRIIKLYADEIPAYMWDCTHTLRRRWNAILSLSAGMAQNVAPFKAHFAVGIAEEIKAFRKKVRAFVESYKISGPGNESEDLDNGCASLAKFVAECEMLDARRIDLLSSERLLDLPISAYPELKEMRTELQKLKPIYELYTEQKSARQDWACILWKDAKLSELVAAMRDFSSRFRQRPRRMRALPAAKMLNTTLKNFLESLLLIQNLKDDAMRDRHWKQLMEKTGISFDMDPQTFTLEGVFAMQLHEFADVISTVVNNAQREVIIERNLEEIKNIWLEMKFLLTSYTKCNKEPCYVLGSVDEPTQCMEDHMMSLQSIGASRHATPFLAIVRQWERDLTIVSDTLDIMKQTQEIQFVMKSCLTDHRLETLRLMESELDLCQKALNDYLDAKRNAFPRFYFISDDEVLNILGGKEAEIIQEHIIKMFDNIGKLKFSYSTHSPDVFVSALKSFEGEVMEFTKPVHVFGKVEEWLTAMEAEMRRTNHWITKQAVFYYCCQKSRVDWMFDYQGMVILAASQIWFTWEVEDVFRSFKQGNRSAMKEYDKKLEEQLNEMVYRIRTELSANDMKKLETVLILDVHSKDMVERFIRDSIMAPDEFGWESQLRFYWVRKLDSLVIRQCSAEFNYGNEYFGLNGRLVITPLTDRIYLTVTQALSLCLGGAPAGPAGTGKTETIKDLAKALGMLCVVTNCGENMDYKSFAKLLSGLCRSGAWGCFDEFNRIEVSVLSVVSSQIKSIQNALQTKATIFQFEGSELPLDRRVGIFITMNPGYAGRTELPESVKALFRPVVVIVPDLEYICEIMLFSQGFLTARDLAKKMTALYRLAKEQLSQQYHYDFGLRALRSLLVMAGVMRRKNPNLREDQLLMRALRDSNIPKLIHEDVPLFMGLIQDLFPGIEFETAPMIAELVEATQYVLTHLQYTIVEEQVVKISQLHETLQYRHAVMVVGPTCGGKTVVIDVYVRALKAMGINAKMHTINPKDRSVNDLYGYLEPTSREWIDGLLSYLFRIMNQATEATERRFLVFDGDVDALWIENMNSVMDDNKLLTLVNGERIRLQPYSSLLFEVADLQYASPATVSRCGMVYVDPVNLGYVPYWNSWVSRRIYLLGWIGPTICVVCITT</sequence>
<evidence type="ECO:0000256" key="9">
    <source>
        <dbReference type="ARBA" id="ARBA00023054"/>
    </source>
</evidence>
<keyword evidence="13" id="KW-0966">Cell projection</keyword>
<dbReference type="Gene3D" id="3.40.50.300">
    <property type="entry name" value="P-loop containing nucleotide triphosphate hydrolases"/>
    <property type="match status" value="2"/>
</dbReference>
<dbReference type="SUPFAM" id="SSF52540">
    <property type="entry name" value="P-loop containing nucleoside triphosphate hydrolases"/>
    <property type="match status" value="2"/>
</dbReference>
<organism evidence="17 18">
    <name type="scientific">Paragonimus heterotremus</name>
    <dbReference type="NCBI Taxonomy" id="100268"/>
    <lineage>
        <taxon>Eukaryota</taxon>
        <taxon>Metazoa</taxon>
        <taxon>Spiralia</taxon>
        <taxon>Lophotrochozoa</taxon>
        <taxon>Platyhelminthes</taxon>
        <taxon>Trematoda</taxon>
        <taxon>Digenea</taxon>
        <taxon>Plagiorchiida</taxon>
        <taxon>Troglotremata</taxon>
        <taxon>Troglotrematidae</taxon>
        <taxon>Paragonimus</taxon>
    </lineage>
</organism>
<keyword evidence="5" id="KW-0677">Repeat</keyword>
<comment type="similarity">
    <text evidence="2">Belongs to the dynein heavy chain family.</text>
</comment>
<dbReference type="InterPro" id="IPR035699">
    <property type="entry name" value="AAA_6"/>
</dbReference>
<evidence type="ECO:0000259" key="16">
    <source>
        <dbReference type="Pfam" id="PF12774"/>
    </source>
</evidence>
<keyword evidence="8" id="KW-0243">Dynein</keyword>
<dbReference type="Gene3D" id="1.20.140.100">
    <property type="entry name" value="Dynein heavy chain, N-terminal domain 2"/>
    <property type="match status" value="2"/>
</dbReference>
<evidence type="ECO:0000313" key="18">
    <source>
        <dbReference type="Proteomes" id="UP000748531"/>
    </source>
</evidence>
<keyword evidence="10" id="KW-0969">Cilium</keyword>
<evidence type="ECO:0000256" key="12">
    <source>
        <dbReference type="ARBA" id="ARBA00023212"/>
    </source>
</evidence>
<dbReference type="PANTHER" id="PTHR22878">
    <property type="entry name" value="DYNEIN HEAVY CHAIN 6, AXONEMAL-LIKE-RELATED"/>
    <property type="match status" value="1"/>
</dbReference>
<keyword evidence="7" id="KW-0067">ATP-binding</keyword>
<evidence type="ECO:0000256" key="3">
    <source>
        <dbReference type="ARBA" id="ARBA00022490"/>
    </source>
</evidence>
<dbReference type="FunFam" id="1.10.8.710:FF:000001">
    <property type="entry name" value="Dynein axonemal heavy chain 2"/>
    <property type="match status" value="1"/>
</dbReference>
<evidence type="ECO:0000256" key="1">
    <source>
        <dbReference type="ARBA" id="ARBA00004430"/>
    </source>
</evidence>